<sequence>MSPTQTSERVELGKFFEASAREFEAGRAAPEMFSTAVDAAWHRLMQTPGYAEFSIRHAGRVYGHVSNCGAGRISWVCTYEEMFGPLPDIWFTGADGKFDREASARYQETGEVWGEWNCSPAPGDPEATPKRRKVTVR</sequence>
<feature type="region of interest" description="Disordered" evidence="1">
    <location>
        <begin position="116"/>
        <end position="137"/>
    </location>
</feature>
<keyword evidence="3" id="KW-1185">Reference proteome</keyword>
<evidence type="ECO:0000313" key="2">
    <source>
        <dbReference type="EMBL" id="REK88782.1"/>
    </source>
</evidence>
<dbReference type="AlphaFoldDB" id="A0A371Q269"/>
<gene>
    <name evidence="2" type="ORF">DY245_19085</name>
</gene>
<comment type="caution">
    <text evidence="2">The sequence shown here is derived from an EMBL/GenBank/DDBJ whole genome shotgun (WGS) entry which is preliminary data.</text>
</comment>
<dbReference type="RefSeq" id="WP_128508452.1">
    <property type="nucleotide sequence ID" value="NZ_QUAC01000148.1"/>
</dbReference>
<reference evidence="2 3" key="1">
    <citation type="submission" date="2018-08" db="EMBL/GenBank/DDBJ databases">
        <title>Streptomyces NEAU-D10 sp. nov., a novel Actinomycete isolated from soil.</title>
        <authorList>
            <person name="Jin L."/>
        </authorList>
    </citation>
    <scope>NUCLEOTIDE SEQUENCE [LARGE SCALE GENOMIC DNA]</scope>
    <source>
        <strain evidence="2 3">NEAU-D10</strain>
    </source>
</reference>
<evidence type="ECO:0000313" key="3">
    <source>
        <dbReference type="Proteomes" id="UP000262477"/>
    </source>
</evidence>
<name>A0A371Q269_STRIH</name>
<evidence type="ECO:0000256" key="1">
    <source>
        <dbReference type="SAM" id="MobiDB-lite"/>
    </source>
</evidence>
<protein>
    <submittedName>
        <fullName evidence="2">Uncharacterized protein</fullName>
    </submittedName>
</protein>
<dbReference type="EMBL" id="QUAC01000148">
    <property type="protein sequence ID" value="REK88782.1"/>
    <property type="molecule type" value="Genomic_DNA"/>
</dbReference>
<proteinExistence type="predicted"/>
<accession>A0A371Q269</accession>
<dbReference type="Proteomes" id="UP000262477">
    <property type="component" value="Unassembled WGS sequence"/>
</dbReference>
<dbReference type="OrthoDB" id="2989740at2"/>
<organism evidence="2 3">
    <name type="scientific">Streptomyces inhibens</name>
    <dbReference type="NCBI Taxonomy" id="2293571"/>
    <lineage>
        <taxon>Bacteria</taxon>
        <taxon>Bacillati</taxon>
        <taxon>Actinomycetota</taxon>
        <taxon>Actinomycetes</taxon>
        <taxon>Kitasatosporales</taxon>
        <taxon>Streptomycetaceae</taxon>
        <taxon>Streptomyces</taxon>
    </lineage>
</organism>